<evidence type="ECO:0000256" key="3">
    <source>
        <dbReference type="ARBA" id="ARBA00022763"/>
    </source>
</evidence>
<dbReference type="GO" id="GO:0016829">
    <property type="term" value="F:lyase activity"/>
    <property type="evidence" value="ECO:0007669"/>
    <property type="project" value="UniProtKB-KW"/>
</dbReference>
<keyword evidence="3" id="KW-0227">DNA damage</keyword>
<dbReference type="GO" id="GO:0106300">
    <property type="term" value="P:protein-DNA covalent cross-linking repair"/>
    <property type="evidence" value="ECO:0007669"/>
    <property type="project" value="InterPro"/>
</dbReference>
<evidence type="ECO:0000256" key="8">
    <source>
        <dbReference type="RuleBase" id="RU364100"/>
    </source>
</evidence>
<gene>
    <name evidence="9" type="ORF">E0H45_14405</name>
</gene>
<evidence type="ECO:0000313" key="9">
    <source>
        <dbReference type="EMBL" id="TCC07205.1"/>
    </source>
</evidence>
<comment type="caution">
    <text evidence="9">The sequence shown here is derived from an EMBL/GenBank/DDBJ whole genome shotgun (WGS) entry which is preliminary data.</text>
</comment>
<keyword evidence="6" id="KW-0238">DNA-binding</keyword>
<dbReference type="SUPFAM" id="SSF143081">
    <property type="entry name" value="BB1717-like"/>
    <property type="match status" value="1"/>
</dbReference>
<dbReference type="InterPro" id="IPR036590">
    <property type="entry name" value="SRAP-like"/>
</dbReference>
<evidence type="ECO:0000256" key="7">
    <source>
        <dbReference type="ARBA" id="ARBA00023239"/>
    </source>
</evidence>
<dbReference type="AlphaFoldDB" id="A0A4R0H8F2"/>
<reference evidence="9 10" key="1">
    <citation type="submission" date="2019-02" db="EMBL/GenBank/DDBJ databases">
        <title>Kribbella capetownensis sp. nov. and Kribbella speibonae sp. nov., isolated from soil.</title>
        <authorList>
            <person name="Curtis S.M."/>
            <person name="Norton I."/>
            <person name="Everest G.J."/>
            <person name="Meyers P.R."/>
        </authorList>
    </citation>
    <scope>NUCLEOTIDE SEQUENCE [LARGE SCALE GENOMIC DNA]</scope>
    <source>
        <strain evidence="9 10">KCTC 29219</strain>
    </source>
</reference>
<keyword evidence="4 8" id="KW-0378">Hydrolase</keyword>
<dbReference type="GO" id="GO:0008233">
    <property type="term" value="F:peptidase activity"/>
    <property type="evidence" value="ECO:0007669"/>
    <property type="project" value="UniProtKB-KW"/>
</dbReference>
<keyword evidence="5" id="KW-0190">Covalent protein-DNA linkage</keyword>
<dbReference type="EC" id="3.4.-.-" evidence="8"/>
<evidence type="ECO:0000256" key="5">
    <source>
        <dbReference type="ARBA" id="ARBA00023124"/>
    </source>
</evidence>
<dbReference type="Proteomes" id="UP000292346">
    <property type="component" value="Unassembled WGS sequence"/>
</dbReference>
<dbReference type="Pfam" id="PF02586">
    <property type="entry name" value="SRAP"/>
    <property type="match status" value="1"/>
</dbReference>
<evidence type="ECO:0000256" key="2">
    <source>
        <dbReference type="ARBA" id="ARBA00022670"/>
    </source>
</evidence>
<dbReference type="PANTHER" id="PTHR13604">
    <property type="entry name" value="DC12-RELATED"/>
    <property type="match status" value="1"/>
</dbReference>
<comment type="similarity">
    <text evidence="1 8">Belongs to the SOS response-associated peptidase family.</text>
</comment>
<evidence type="ECO:0000256" key="1">
    <source>
        <dbReference type="ARBA" id="ARBA00008136"/>
    </source>
</evidence>
<dbReference type="OrthoDB" id="9782620at2"/>
<name>A0A4R0H8F2_9ACTN</name>
<dbReference type="Gene3D" id="3.90.1680.10">
    <property type="entry name" value="SOS response associated peptidase-like"/>
    <property type="match status" value="1"/>
</dbReference>
<evidence type="ECO:0000256" key="4">
    <source>
        <dbReference type="ARBA" id="ARBA00022801"/>
    </source>
</evidence>
<proteinExistence type="inferred from homology"/>
<organism evidence="9 10">
    <name type="scientific">Kribbella soli</name>
    <dbReference type="NCBI Taxonomy" id="1124743"/>
    <lineage>
        <taxon>Bacteria</taxon>
        <taxon>Bacillati</taxon>
        <taxon>Actinomycetota</taxon>
        <taxon>Actinomycetes</taxon>
        <taxon>Propionibacteriales</taxon>
        <taxon>Kribbellaceae</taxon>
        <taxon>Kribbella</taxon>
    </lineage>
</organism>
<protein>
    <recommendedName>
        <fullName evidence="8">Abasic site processing protein</fullName>
        <ecNumber evidence="8">3.4.-.-</ecNumber>
    </recommendedName>
</protein>
<dbReference type="PANTHER" id="PTHR13604:SF0">
    <property type="entry name" value="ABASIC SITE PROCESSING PROTEIN HMCES"/>
    <property type="match status" value="1"/>
</dbReference>
<keyword evidence="10" id="KW-1185">Reference proteome</keyword>
<dbReference type="EMBL" id="SJJZ01000002">
    <property type="protein sequence ID" value="TCC07205.1"/>
    <property type="molecule type" value="Genomic_DNA"/>
</dbReference>
<evidence type="ECO:0000313" key="10">
    <source>
        <dbReference type="Proteomes" id="UP000292346"/>
    </source>
</evidence>
<dbReference type="GO" id="GO:0003697">
    <property type="term" value="F:single-stranded DNA binding"/>
    <property type="evidence" value="ECO:0007669"/>
    <property type="project" value="InterPro"/>
</dbReference>
<dbReference type="InterPro" id="IPR003738">
    <property type="entry name" value="SRAP"/>
</dbReference>
<keyword evidence="2 8" id="KW-0645">Protease</keyword>
<sequence length="99" mass="11238">MVQRMRPSDGSTLSLAGLYEVWHDKSLPEDDPKRVVPTYTIITTTATDSVGRIHDRMLMAIAPDHWDEWLDPRNHDVDQFRGLMAPRAVRQPAGSRRAG</sequence>
<accession>A0A4R0H8F2</accession>
<keyword evidence="7" id="KW-0456">Lyase</keyword>
<evidence type="ECO:0000256" key="6">
    <source>
        <dbReference type="ARBA" id="ARBA00023125"/>
    </source>
</evidence>
<dbReference type="GO" id="GO:0006508">
    <property type="term" value="P:proteolysis"/>
    <property type="evidence" value="ECO:0007669"/>
    <property type="project" value="UniProtKB-KW"/>
</dbReference>